<dbReference type="InterPro" id="IPR036259">
    <property type="entry name" value="MFS_trans_sf"/>
</dbReference>
<dbReference type="Pfam" id="PF07690">
    <property type="entry name" value="MFS_1"/>
    <property type="match status" value="1"/>
</dbReference>
<feature type="transmembrane region" description="Helical" evidence="4">
    <location>
        <begin position="248"/>
        <end position="270"/>
    </location>
</feature>
<feature type="transmembrane region" description="Helical" evidence="4">
    <location>
        <begin position="171"/>
        <end position="189"/>
    </location>
</feature>
<name>A0ABT0B6P9_9SPHN</name>
<sequence>MVKIEAMDKIPAVSPALVPAIGITTATLVANLYFAQPLARSIGQDLAIDPAWAGSVVSAIQIGYALGLFLIVPLADFVENKRLVLICIWLVVLGTIGLAAAPSAWPFLAASLLTGLCASVAQVLVPLLADFVDGRRRGKVIGTVSAGVLLAVMLARPVALFCADAFGWRTIFWVSGAAVAAVSVLLARFMPTRHAAGGKGYLNLRQMVSIFANERLVRRRALYQAMLFGSFTMFWAAIPLMLHDAFGLSQAAVGLFALVAVGGVIAAPLAGRCADRGLSHSGTIVAALSVAAAFLGSIWAERVLVPAVMALMAILIDGAIQASQTFSRLIVLEVAPEVRGRVNAMYMSLIYSCGAAGSVVGVWTYVRFGWSGTALTGAALGLGVVLLLLLEPRNAEAGGGDAGIPERG</sequence>
<dbReference type="PROSITE" id="PS50850">
    <property type="entry name" value="MFS"/>
    <property type="match status" value="1"/>
</dbReference>
<feature type="domain" description="Major facilitator superfamily (MFS) profile" evidence="5">
    <location>
        <begin position="15"/>
        <end position="395"/>
    </location>
</feature>
<dbReference type="InterPro" id="IPR020846">
    <property type="entry name" value="MFS_dom"/>
</dbReference>
<dbReference type="EMBL" id="JALHLE010000042">
    <property type="protein sequence ID" value="MCJ2180740.1"/>
    <property type="molecule type" value="Genomic_DNA"/>
</dbReference>
<feature type="transmembrane region" description="Helical" evidence="4">
    <location>
        <begin position="282"/>
        <end position="299"/>
    </location>
</feature>
<keyword evidence="3 4" id="KW-0472">Membrane</keyword>
<evidence type="ECO:0000313" key="7">
    <source>
        <dbReference type="Proteomes" id="UP001162880"/>
    </source>
</evidence>
<protein>
    <submittedName>
        <fullName evidence="6">MFS transporter</fullName>
    </submittedName>
</protein>
<keyword evidence="7" id="KW-1185">Reference proteome</keyword>
<evidence type="ECO:0000256" key="4">
    <source>
        <dbReference type="SAM" id="Phobius"/>
    </source>
</evidence>
<evidence type="ECO:0000259" key="5">
    <source>
        <dbReference type="PROSITE" id="PS50850"/>
    </source>
</evidence>
<feature type="transmembrane region" description="Helical" evidence="4">
    <location>
        <begin position="51"/>
        <end position="71"/>
    </location>
</feature>
<keyword evidence="2 4" id="KW-1133">Transmembrane helix</keyword>
<gene>
    <name evidence="6" type="ORF">MTR64_19390</name>
</gene>
<feature type="transmembrane region" description="Helical" evidence="4">
    <location>
        <begin position="372"/>
        <end position="390"/>
    </location>
</feature>
<proteinExistence type="predicted"/>
<evidence type="ECO:0000256" key="3">
    <source>
        <dbReference type="ARBA" id="ARBA00023136"/>
    </source>
</evidence>
<reference evidence="6" key="1">
    <citation type="submission" date="2022-03" db="EMBL/GenBank/DDBJ databases">
        <title>Identification of a novel bacterium isolated from mangrove sediments.</title>
        <authorList>
            <person name="Pan X."/>
        </authorList>
    </citation>
    <scope>NUCLEOTIDE SEQUENCE</scope>
    <source>
        <strain evidence="6">B2580</strain>
    </source>
</reference>
<dbReference type="Proteomes" id="UP001162880">
    <property type="component" value="Unassembled WGS sequence"/>
</dbReference>
<dbReference type="RefSeq" id="WP_243996189.1">
    <property type="nucleotide sequence ID" value="NZ_JALHLE010000042.1"/>
</dbReference>
<feature type="transmembrane region" description="Helical" evidence="4">
    <location>
        <begin position="344"/>
        <end position="366"/>
    </location>
</feature>
<dbReference type="CDD" id="cd17324">
    <property type="entry name" value="MFS_NepI_like"/>
    <property type="match status" value="1"/>
</dbReference>
<feature type="transmembrane region" description="Helical" evidence="4">
    <location>
        <begin position="140"/>
        <end position="159"/>
    </location>
</feature>
<evidence type="ECO:0000256" key="2">
    <source>
        <dbReference type="ARBA" id="ARBA00022989"/>
    </source>
</evidence>
<dbReference type="SUPFAM" id="SSF103473">
    <property type="entry name" value="MFS general substrate transporter"/>
    <property type="match status" value="1"/>
</dbReference>
<dbReference type="PANTHER" id="PTHR42910:SF1">
    <property type="entry name" value="MAJOR FACILITATOR SUPERFAMILY (MFS) PROFILE DOMAIN-CONTAINING PROTEIN"/>
    <property type="match status" value="1"/>
</dbReference>
<dbReference type="InterPro" id="IPR011701">
    <property type="entry name" value="MFS"/>
</dbReference>
<feature type="transmembrane region" description="Helical" evidence="4">
    <location>
        <begin position="12"/>
        <end position="35"/>
    </location>
</feature>
<feature type="transmembrane region" description="Helical" evidence="4">
    <location>
        <begin position="83"/>
        <end position="101"/>
    </location>
</feature>
<organism evidence="6 7">
    <name type="scientific">Novosphingobium album</name>
    <name type="common">ex Hu et al. 2023</name>
    <dbReference type="NCBI Taxonomy" id="2930093"/>
    <lineage>
        <taxon>Bacteria</taxon>
        <taxon>Pseudomonadati</taxon>
        <taxon>Pseudomonadota</taxon>
        <taxon>Alphaproteobacteria</taxon>
        <taxon>Sphingomonadales</taxon>
        <taxon>Sphingomonadaceae</taxon>
        <taxon>Novosphingobium</taxon>
    </lineage>
</organism>
<feature type="transmembrane region" description="Helical" evidence="4">
    <location>
        <begin position="107"/>
        <end position="128"/>
    </location>
</feature>
<feature type="transmembrane region" description="Helical" evidence="4">
    <location>
        <begin position="305"/>
        <end position="323"/>
    </location>
</feature>
<accession>A0ABT0B6P9</accession>
<dbReference type="PANTHER" id="PTHR42910">
    <property type="entry name" value="TRANSPORTER SCO4007-RELATED"/>
    <property type="match status" value="1"/>
</dbReference>
<evidence type="ECO:0000256" key="1">
    <source>
        <dbReference type="ARBA" id="ARBA00022692"/>
    </source>
</evidence>
<dbReference type="Gene3D" id="1.20.1250.20">
    <property type="entry name" value="MFS general substrate transporter like domains"/>
    <property type="match status" value="1"/>
</dbReference>
<feature type="transmembrane region" description="Helical" evidence="4">
    <location>
        <begin position="221"/>
        <end position="242"/>
    </location>
</feature>
<evidence type="ECO:0000313" key="6">
    <source>
        <dbReference type="EMBL" id="MCJ2180740.1"/>
    </source>
</evidence>
<comment type="caution">
    <text evidence="6">The sequence shown here is derived from an EMBL/GenBank/DDBJ whole genome shotgun (WGS) entry which is preliminary data.</text>
</comment>
<keyword evidence="1 4" id="KW-0812">Transmembrane</keyword>